<dbReference type="Proteomes" id="UP000285860">
    <property type="component" value="Unassembled WGS sequence"/>
</dbReference>
<dbReference type="PANTHER" id="PTHR24189">
    <property type="entry name" value="MYOTROPHIN"/>
    <property type="match status" value="1"/>
</dbReference>
<dbReference type="EMBL" id="MRCY01000047">
    <property type="protein sequence ID" value="RKL08165.1"/>
    <property type="molecule type" value="Genomic_DNA"/>
</dbReference>
<dbReference type="VEuPathDB" id="FungiDB:FOC4_g10005330"/>
<gene>
    <name evidence="4" type="ORF">BFJ68_g9512</name>
</gene>
<dbReference type="Pfam" id="PF12796">
    <property type="entry name" value="Ank_2"/>
    <property type="match status" value="1"/>
</dbReference>
<dbReference type="VEuPathDB" id="FungiDB:FOIG_15660"/>
<evidence type="ECO:0000256" key="3">
    <source>
        <dbReference type="PROSITE-ProRule" id="PRU00023"/>
    </source>
</evidence>
<reference evidence="4 5" key="1">
    <citation type="journal article" date="2018" name="Sci. Rep.">
        <title>Characterisation of pathogen-specific regions and novel effector candidates in Fusarium oxysporum f. sp. cepae.</title>
        <authorList>
            <person name="Armitage A.D."/>
            <person name="Taylor A."/>
            <person name="Sobczyk M.K."/>
            <person name="Baxter L."/>
            <person name="Greenfield B.P."/>
            <person name="Bates H.J."/>
            <person name="Wilson F."/>
            <person name="Jackson A.C."/>
            <person name="Ott S."/>
            <person name="Harrison R.J."/>
            <person name="Clarkson J.P."/>
        </authorList>
    </citation>
    <scope>NUCLEOTIDE SEQUENCE [LARGE SCALE GENOMIC DNA]</scope>
    <source>
        <strain evidence="4 5">Fo_A28</strain>
    </source>
</reference>
<dbReference type="GO" id="GO:2000812">
    <property type="term" value="P:regulation of barbed-end actin filament capping"/>
    <property type="evidence" value="ECO:0007669"/>
    <property type="project" value="TreeGrafter"/>
</dbReference>
<name>A0A420QTV4_FUSOX</name>
<comment type="caution">
    <text evidence="4">The sequence shown here is derived from an EMBL/GenBank/DDBJ whole genome shotgun (WGS) entry which is preliminary data.</text>
</comment>
<evidence type="ECO:0000256" key="1">
    <source>
        <dbReference type="ARBA" id="ARBA00022737"/>
    </source>
</evidence>
<dbReference type="GO" id="GO:0005634">
    <property type="term" value="C:nucleus"/>
    <property type="evidence" value="ECO:0007669"/>
    <property type="project" value="TreeGrafter"/>
</dbReference>
<evidence type="ECO:0000313" key="5">
    <source>
        <dbReference type="Proteomes" id="UP000285860"/>
    </source>
</evidence>
<dbReference type="PROSITE" id="PS50088">
    <property type="entry name" value="ANK_REPEAT"/>
    <property type="match status" value="2"/>
</dbReference>
<dbReference type="VEuPathDB" id="FungiDB:FOMG_16776"/>
<dbReference type="SMART" id="SM00248">
    <property type="entry name" value="ANK"/>
    <property type="match status" value="2"/>
</dbReference>
<dbReference type="AlphaFoldDB" id="A0A420QTV4"/>
<evidence type="ECO:0000313" key="4">
    <source>
        <dbReference type="EMBL" id="RKL08165.1"/>
    </source>
</evidence>
<dbReference type="PROSITE" id="PS50297">
    <property type="entry name" value="ANK_REP_REGION"/>
    <property type="match status" value="2"/>
</dbReference>
<dbReference type="VEuPathDB" id="FungiDB:FOXG_15838"/>
<dbReference type="InterPro" id="IPR050745">
    <property type="entry name" value="Multifunctional_regulatory"/>
</dbReference>
<evidence type="ECO:0000256" key="2">
    <source>
        <dbReference type="ARBA" id="ARBA00023043"/>
    </source>
</evidence>
<protein>
    <submittedName>
        <fullName evidence="4">Uncharacterized protein</fullName>
    </submittedName>
</protein>
<dbReference type="InterPro" id="IPR002110">
    <property type="entry name" value="Ankyrin_rpt"/>
</dbReference>
<keyword evidence="2 3" id="KW-0040">ANK repeat</keyword>
<dbReference type="VEuPathDB" id="FungiDB:FOZG_17115"/>
<dbReference type="VEuPathDB" id="FungiDB:FOC1_g10006224"/>
<accession>A0A420QTV4</accession>
<dbReference type="SUPFAM" id="SSF48403">
    <property type="entry name" value="Ankyrin repeat"/>
    <property type="match status" value="1"/>
</dbReference>
<dbReference type="PANTHER" id="PTHR24189:SF50">
    <property type="entry name" value="ANKYRIN REPEAT AND SOCS BOX PROTEIN 2"/>
    <property type="match status" value="1"/>
</dbReference>
<dbReference type="InterPro" id="IPR036770">
    <property type="entry name" value="Ankyrin_rpt-contain_sf"/>
</dbReference>
<dbReference type="VEuPathDB" id="FungiDB:HZS61_004634"/>
<feature type="repeat" description="ANK" evidence="3">
    <location>
        <begin position="166"/>
        <end position="199"/>
    </location>
</feature>
<keyword evidence="1" id="KW-0677">Repeat</keyword>
<feature type="repeat" description="ANK" evidence="3">
    <location>
        <begin position="201"/>
        <end position="233"/>
    </location>
</feature>
<proteinExistence type="predicted"/>
<organism evidence="4 5">
    <name type="scientific">Fusarium oxysporum</name>
    <name type="common">Fusarium vascular wilt</name>
    <dbReference type="NCBI Taxonomy" id="5507"/>
    <lineage>
        <taxon>Eukaryota</taxon>
        <taxon>Fungi</taxon>
        <taxon>Dikarya</taxon>
        <taxon>Ascomycota</taxon>
        <taxon>Pezizomycotina</taxon>
        <taxon>Sordariomycetes</taxon>
        <taxon>Hypocreomycetidae</taxon>
        <taxon>Hypocreales</taxon>
        <taxon>Nectriaceae</taxon>
        <taxon>Fusarium</taxon>
        <taxon>Fusarium oxysporum species complex</taxon>
    </lineage>
</organism>
<sequence>MAADAGYSMTMPMAVEALNAWKIYRQDEDGKPFQLVEVVQGCRGLIIWGENERSFRIRSPLLGDYLKREAFGTDYDKRWVTASHRYLSSEIFANGACRSQLSSRRGSIESYQQAAEANPFENETSYDELEEYHERWHCLAALPSAPAYLIDVLVAFGEDLEARDCLGRTALHLAAETEGDISIMKSLVEAGAKVFAKDDDAGDTPLVNAVIHGGPASVKFLLGNGAEISELNEGILKQWRQENPDVAVYLQELGIDVQAADESEAED</sequence>
<dbReference type="GO" id="GO:0005737">
    <property type="term" value="C:cytoplasm"/>
    <property type="evidence" value="ECO:0007669"/>
    <property type="project" value="TreeGrafter"/>
</dbReference>
<dbReference type="Gene3D" id="1.25.40.20">
    <property type="entry name" value="Ankyrin repeat-containing domain"/>
    <property type="match status" value="1"/>
</dbReference>